<organism evidence="10 11">
    <name type="scientific">Streptococcus gordonii</name>
    <dbReference type="NCBI Taxonomy" id="1302"/>
    <lineage>
        <taxon>Bacteria</taxon>
        <taxon>Bacillati</taxon>
        <taxon>Bacillota</taxon>
        <taxon>Bacilli</taxon>
        <taxon>Lactobacillales</taxon>
        <taxon>Streptococcaceae</taxon>
        <taxon>Streptococcus</taxon>
    </lineage>
</organism>
<protein>
    <recommendedName>
        <fullName evidence="8">Holo-[acyl-carrier-protein] synthase</fullName>
        <shortName evidence="8">Holo-ACP synthase</shortName>
        <ecNumber evidence="8">2.7.8.7</ecNumber>
    </recommendedName>
    <alternativeName>
        <fullName evidence="8">4'-phosphopantetheinyl transferase AcpS</fullName>
    </alternativeName>
</protein>
<name>A0A139N6G0_STRGN</name>
<evidence type="ECO:0000256" key="7">
    <source>
        <dbReference type="ARBA" id="ARBA00023160"/>
    </source>
</evidence>
<evidence type="ECO:0000256" key="8">
    <source>
        <dbReference type="HAMAP-Rule" id="MF_00101"/>
    </source>
</evidence>
<gene>
    <name evidence="8" type="primary">acpS</name>
    <name evidence="10" type="ORF">SGODD07_01219</name>
</gene>
<dbReference type="EMBL" id="LQRC01000180">
    <property type="protein sequence ID" value="KXT71502.1"/>
    <property type="molecule type" value="Genomic_DNA"/>
</dbReference>
<dbReference type="HAMAP" id="MF_00101">
    <property type="entry name" value="AcpS"/>
    <property type="match status" value="1"/>
</dbReference>
<reference evidence="10 11" key="1">
    <citation type="submission" date="2016-01" db="EMBL/GenBank/DDBJ databases">
        <title>Highly variable Streptococcus oralis are common among viridans streptococci isolated from primates.</title>
        <authorList>
            <person name="Denapaite D."/>
            <person name="Rieger M."/>
            <person name="Koendgen S."/>
            <person name="Brueckner R."/>
            <person name="Ochigava I."/>
            <person name="Kappeler P."/>
            <person name="Maetz-Rensing K."/>
            <person name="Leendertz F."/>
            <person name="Hakenbeck R."/>
        </authorList>
    </citation>
    <scope>NUCLEOTIDE SEQUENCE [LARGE SCALE GENOMIC DNA]</scope>
    <source>
        <strain evidence="10 11">DD07</strain>
    </source>
</reference>
<accession>A0A139N6G0</accession>
<evidence type="ECO:0000256" key="4">
    <source>
        <dbReference type="ARBA" id="ARBA00022832"/>
    </source>
</evidence>
<evidence type="ECO:0000256" key="3">
    <source>
        <dbReference type="ARBA" id="ARBA00022723"/>
    </source>
</evidence>
<dbReference type="GO" id="GO:0005737">
    <property type="term" value="C:cytoplasm"/>
    <property type="evidence" value="ECO:0007669"/>
    <property type="project" value="UniProtKB-SubCell"/>
</dbReference>
<keyword evidence="1 8" id="KW-0444">Lipid biosynthesis</keyword>
<keyword evidence="4 8" id="KW-0276">Fatty acid metabolism</keyword>
<dbReference type="InterPro" id="IPR004568">
    <property type="entry name" value="Ppantetheine-prot_Trfase_dom"/>
</dbReference>
<comment type="catalytic activity">
    <reaction evidence="8">
        <text>apo-[ACP] + CoA = holo-[ACP] + adenosine 3',5'-bisphosphate + H(+)</text>
        <dbReference type="Rhea" id="RHEA:12068"/>
        <dbReference type="Rhea" id="RHEA-COMP:9685"/>
        <dbReference type="Rhea" id="RHEA-COMP:9690"/>
        <dbReference type="ChEBI" id="CHEBI:15378"/>
        <dbReference type="ChEBI" id="CHEBI:29999"/>
        <dbReference type="ChEBI" id="CHEBI:57287"/>
        <dbReference type="ChEBI" id="CHEBI:58343"/>
        <dbReference type="ChEBI" id="CHEBI:64479"/>
        <dbReference type="EC" id="2.7.8.7"/>
    </reaction>
</comment>
<dbReference type="AlphaFoldDB" id="A0A139N6G0"/>
<dbReference type="GO" id="GO:0008897">
    <property type="term" value="F:holo-[acyl-carrier-protein] synthase activity"/>
    <property type="evidence" value="ECO:0007669"/>
    <property type="project" value="UniProtKB-UniRule"/>
</dbReference>
<dbReference type="EC" id="2.7.8.7" evidence="8"/>
<keyword evidence="7 8" id="KW-0275">Fatty acid biosynthesis</keyword>
<keyword evidence="5 8" id="KW-0460">Magnesium</keyword>
<feature type="binding site" evidence="8">
    <location>
        <position position="42"/>
    </location>
    <ligand>
        <name>Mg(2+)</name>
        <dbReference type="ChEBI" id="CHEBI:18420"/>
    </ligand>
</feature>
<evidence type="ECO:0000256" key="6">
    <source>
        <dbReference type="ARBA" id="ARBA00023098"/>
    </source>
</evidence>
<dbReference type="Gene3D" id="3.90.470.20">
    <property type="entry name" value="4'-phosphopantetheinyl transferase domain"/>
    <property type="match status" value="1"/>
</dbReference>
<comment type="subcellular location">
    <subcellularLocation>
        <location evidence="8">Cytoplasm</location>
    </subcellularLocation>
</comment>
<dbReference type="InterPro" id="IPR008278">
    <property type="entry name" value="4-PPantetheinyl_Trfase_dom"/>
</dbReference>
<evidence type="ECO:0000313" key="10">
    <source>
        <dbReference type="EMBL" id="KXT71502.1"/>
    </source>
</evidence>
<dbReference type="InterPro" id="IPR037143">
    <property type="entry name" value="4-PPantetheinyl_Trfase_dom_sf"/>
</dbReference>
<dbReference type="GO" id="GO:0000287">
    <property type="term" value="F:magnesium ion binding"/>
    <property type="evidence" value="ECO:0007669"/>
    <property type="project" value="UniProtKB-UniRule"/>
</dbReference>
<keyword evidence="6 8" id="KW-0443">Lipid metabolism</keyword>
<dbReference type="SUPFAM" id="SSF56214">
    <property type="entry name" value="4'-phosphopantetheinyl transferase"/>
    <property type="match status" value="1"/>
</dbReference>
<evidence type="ECO:0000256" key="5">
    <source>
        <dbReference type="ARBA" id="ARBA00022842"/>
    </source>
</evidence>
<comment type="similarity">
    <text evidence="8">Belongs to the P-Pant transferase superfamily. AcpS family.</text>
</comment>
<dbReference type="PATRIC" id="fig|1302.21.peg.1364"/>
<dbReference type="Proteomes" id="UP000070096">
    <property type="component" value="Unassembled WGS sequence"/>
</dbReference>
<comment type="function">
    <text evidence="8">Transfers the 4'-phosphopantetheine moiety from coenzyme A to a Ser of acyl-carrier-protein.</text>
</comment>
<keyword evidence="2 8" id="KW-0808">Transferase</keyword>
<comment type="cofactor">
    <cofactor evidence="8">
        <name>Mg(2+)</name>
        <dbReference type="ChEBI" id="CHEBI:18420"/>
    </cofactor>
</comment>
<dbReference type="NCBIfam" id="TIGR00556">
    <property type="entry name" value="pantethn_trn"/>
    <property type="match status" value="1"/>
</dbReference>
<keyword evidence="3 8" id="KW-0479">Metal-binding</keyword>
<feature type="binding site" evidence="8">
    <location>
        <position position="92"/>
    </location>
    <ligand>
        <name>Mg(2+)</name>
        <dbReference type="ChEBI" id="CHEBI:18420"/>
    </ligand>
</feature>
<dbReference type="GO" id="GO:0006633">
    <property type="term" value="P:fatty acid biosynthetic process"/>
    <property type="evidence" value="ECO:0007669"/>
    <property type="project" value="UniProtKB-UniRule"/>
</dbReference>
<evidence type="ECO:0000313" key="11">
    <source>
        <dbReference type="Proteomes" id="UP000070096"/>
    </source>
</evidence>
<evidence type="ECO:0000256" key="2">
    <source>
        <dbReference type="ARBA" id="ARBA00022679"/>
    </source>
</evidence>
<comment type="caution">
    <text evidence="10">The sequence shown here is derived from an EMBL/GenBank/DDBJ whole genome shotgun (WGS) entry which is preliminary data.</text>
</comment>
<dbReference type="InterPro" id="IPR002582">
    <property type="entry name" value="ACPS"/>
</dbReference>
<dbReference type="Pfam" id="PF01648">
    <property type="entry name" value="ACPS"/>
    <property type="match status" value="1"/>
</dbReference>
<proteinExistence type="inferred from homology"/>
<sequence length="154" mass="17313">MKGTAWQKKILPIGRNAASSVGFPTEFCLILRTKMIIGHGIDIEELSSIQRAYEKHARFAKKVLTDKEWLRFEELSGKRKIEYLAGRWSAKEAFSKAWGTGIGKLSFQDLEVLNDERGAPVFTKAPFSGKIWVSISHAGTLVMASVILEERDEN</sequence>
<dbReference type="NCBIfam" id="TIGR00516">
    <property type="entry name" value="acpS"/>
    <property type="match status" value="1"/>
</dbReference>
<evidence type="ECO:0000256" key="1">
    <source>
        <dbReference type="ARBA" id="ARBA00022516"/>
    </source>
</evidence>
<evidence type="ECO:0000259" key="9">
    <source>
        <dbReference type="Pfam" id="PF01648"/>
    </source>
</evidence>
<keyword evidence="8" id="KW-0963">Cytoplasm</keyword>
<feature type="domain" description="4'-phosphopantetheinyl transferase" evidence="9">
    <location>
        <begin position="40"/>
        <end position="123"/>
    </location>
</feature>